<dbReference type="InterPro" id="IPR036465">
    <property type="entry name" value="vWFA_dom_sf"/>
</dbReference>
<organism evidence="4 5">
    <name type="scientific">Folsomia candida</name>
    <name type="common">Springtail</name>
    <dbReference type="NCBI Taxonomy" id="158441"/>
    <lineage>
        <taxon>Eukaryota</taxon>
        <taxon>Metazoa</taxon>
        <taxon>Ecdysozoa</taxon>
        <taxon>Arthropoda</taxon>
        <taxon>Hexapoda</taxon>
        <taxon>Collembola</taxon>
        <taxon>Entomobryomorpha</taxon>
        <taxon>Isotomoidea</taxon>
        <taxon>Isotomidae</taxon>
        <taxon>Proisotominae</taxon>
        <taxon>Folsomia</taxon>
    </lineage>
</organism>
<dbReference type="Pfam" id="PF00092">
    <property type="entry name" value="VWA"/>
    <property type="match status" value="1"/>
</dbReference>
<dbReference type="SUPFAM" id="SSF56436">
    <property type="entry name" value="C-type lectin-like"/>
    <property type="match status" value="1"/>
</dbReference>
<dbReference type="AlphaFoldDB" id="A0A226EK35"/>
<keyword evidence="5" id="KW-1185">Reference proteome</keyword>
<dbReference type="OrthoDB" id="7773875at2759"/>
<keyword evidence="4" id="KW-0176">Collagen</keyword>
<accession>A0A226EK35</accession>
<dbReference type="InterPro" id="IPR001304">
    <property type="entry name" value="C-type_lectin-like"/>
</dbReference>
<dbReference type="InterPro" id="IPR016186">
    <property type="entry name" value="C-type_lectin-like/link_sf"/>
</dbReference>
<dbReference type="GO" id="GO:0005581">
    <property type="term" value="C:collagen trimer"/>
    <property type="evidence" value="ECO:0007669"/>
    <property type="project" value="UniProtKB-KW"/>
</dbReference>
<dbReference type="OMA" id="SQAENEW"/>
<evidence type="ECO:0000256" key="1">
    <source>
        <dbReference type="SAM" id="SignalP"/>
    </source>
</evidence>
<dbReference type="CDD" id="cd01450">
    <property type="entry name" value="vWFA_subfamily_ECM"/>
    <property type="match status" value="1"/>
</dbReference>
<feature type="domain" description="VWFA" evidence="3">
    <location>
        <begin position="174"/>
        <end position="343"/>
    </location>
</feature>
<dbReference type="SMART" id="SM00034">
    <property type="entry name" value="CLECT"/>
    <property type="match status" value="1"/>
</dbReference>
<evidence type="ECO:0000313" key="4">
    <source>
        <dbReference type="EMBL" id="OXA57650.1"/>
    </source>
</evidence>
<evidence type="ECO:0000259" key="3">
    <source>
        <dbReference type="PROSITE" id="PS50234"/>
    </source>
</evidence>
<dbReference type="InterPro" id="IPR016187">
    <property type="entry name" value="CTDL_fold"/>
</dbReference>
<dbReference type="PANTHER" id="PTHR24020">
    <property type="entry name" value="COLLAGEN ALPHA"/>
    <property type="match status" value="1"/>
</dbReference>
<name>A0A226EK35_FOLCA</name>
<dbReference type="InterPro" id="IPR002035">
    <property type="entry name" value="VWF_A"/>
</dbReference>
<dbReference type="Gene3D" id="3.10.100.10">
    <property type="entry name" value="Mannose-Binding Protein A, subunit A"/>
    <property type="match status" value="1"/>
</dbReference>
<dbReference type="EMBL" id="LNIX01000003">
    <property type="protein sequence ID" value="OXA57650.1"/>
    <property type="molecule type" value="Genomic_DNA"/>
</dbReference>
<proteinExistence type="predicted"/>
<gene>
    <name evidence="4" type="ORF">Fcan01_06606</name>
</gene>
<comment type="caution">
    <text evidence="4">The sequence shown here is derived from an EMBL/GenBank/DDBJ whole genome shotgun (WGS) entry which is preliminary data.</text>
</comment>
<evidence type="ECO:0000313" key="5">
    <source>
        <dbReference type="Proteomes" id="UP000198287"/>
    </source>
</evidence>
<dbReference type="PROSITE" id="PS50234">
    <property type="entry name" value="VWFA"/>
    <property type="match status" value="1"/>
</dbReference>
<dbReference type="Pfam" id="PF00059">
    <property type="entry name" value="Lectin_C"/>
    <property type="match status" value="1"/>
</dbReference>
<reference evidence="4 5" key="1">
    <citation type="submission" date="2015-12" db="EMBL/GenBank/DDBJ databases">
        <title>The genome of Folsomia candida.</title>
        <authorList>
            <person name="Faddeeva A."/>
            <person name="Derks M.F."/>
            <person name="Anvar Y."/>
            <person name="Smit S."/>
            <person name="Van Straalen N."/>
            <person name="Roelofs D."/>
        </authorList>
    </citation>
    <scope>NUCLEOTIDE SEQUENCE [LARGE SCALE GENOMIC DNA]</scope>
    <source>
        <strain evidence="4 5">VU population</strain>
        <tissue evidence="4">Whole body</tissue>
    </source>
</reference>
<feature type="chain" id="PRO_5012330266" evidence="1">
    <location>
        <begin position="19"/>
        <end position="349"/>
    </location>
</feature>
<dbReference type="PROSITE" id="PS50041">
    <property type="entry name" value="C_TYPE_LECTIN_2"/>
    <property type="match status" value="1"/>
</dbReference>
<keyword evidence="1" id="KW-0732">Signal</keyword>
<dbReference type="CDD" id="cd00037">
    <property type="entry name" value="CLECT"/>
    <property type="match status" value="1"/>
</dbReference>
<feature type="signal peptide" evidence="1">
    <location>
        <begin position="1"/>
        <end position="18"/>
    </location>
</feature>
<evidence type="ECO:0000259" key="2">
    <source>
        <dbReference type="PROSITE" id="PS50041"/>
    </source>
</evidence>
<dbReference type="Gene3D" id="3.40.50.410">
    <property type="entry name" value="von Willebrand factor, type A domain"/>
    <property type="match status" value="1"/>
</dbReference>
<dbReference type="Proteomes" id="UP000198287">
    <property type="component" value="Unassembled WGS sequence"/>
</dbReference>
<sequence>MGITWYVIGVTLLVGTVASKAISDPAPRLINSTRFSLGDHEYYVEFIDSSWQAALTACTSLGFEGLVNFESLEEWEAVRGLLEGPGQHFWIDGINTGSNNWIWTSGALRGQQLPDWAPWKPGHPVNALTHRVAVEYFNEFVANWTTIPDSERHNFVCKRTLPDDVPIPCYQTNDLVIVLDSSASITAPNYEIAKDFVAKLALAYREHEDNRLGFVIYSYSASQIFDLLNGMSPGEMNTTIRAAPYESGNTNTADGINVGGNILLRNARDVPMNMVILTDGQSMSPSDTKLAAEWAVSNGIRTFAVGITSSINEQELEDIAGGNLDSVFLAPDFDKLLNLLRPVSLRVCK</sequence>
<dbReference type="PANTHER" id="PTHR24020:SF20">
    <property type="entry name" value="PH DOMAIN-CONTAINING PROTEIN"/>
    <property type="match status" value="1"/>
</dbReference>
<protein>
    <submittedName>
        <fullName evidence="4">Collagen alpha-1(XII) chain</fullName>
    </submittedName>
</protein>
<feature type="domain" description="C-type lectin" evidence="2">
    <location>
        <begin position="37"/>
        <end position="158"/>
    </location>
</feature>
<dbReference type="PRINTS" id="PR00453">
    <property type="entry name" value="VWFADOMAIN"/>
</dbReference>
<dbReference type="SMART" id="SM00327">
    <property type="entry name" value="VWA"/>
    <property type="match status" value="1"/>
</dbReference>
<dbReference type="InterPro" id="IPR050525">
    <property type="entry name" value="ECM_Assembly_Org"/>
</dbReference>
<dbReference type="SUPFAM" id="SSF53300">
    <property type="entry name" value="vWA-like"/>
    <property type="match status" value="1"/>
</dbReference>